<gene>
    <name evidence="1" type="ORF">X777_07338</name>
</gene>
<accession>A0A026X3L6</accession>
<dbReference type="EMBL" id="KK107036">
    <property type="protein sequence ID" value="EZA61989.1"/>
    <property type="molecule type" value="Genomic_DNA"/>
</dbReference>
<evidence type="ECO:0000313" key="2">
    <source>
        <dbReference type="Proteomes" id="UP000053097"/>
    </source>
</evidence>
<evidence type="ECO:0000313" key="1">
    <source>
        <dbReference type="EMBL" id="EZA61989.1"/>
    </source>
</evidence>
<name>A0A026X3L6_OOCBI</name>
<dbReference type="AlphaFoldDB" id="A0A026X3L6"/>
<proteinExistence type="predicted"/>
<organism evidence="1 2">
    <name type="scientific">Ooceraea biroi</name>
    <name type="common">Clonal raider ant</name>
    <name type="synonym">Cerapachys biroi</name>
    <dbReference type="NCBI Taxonomy" id="2015173"/>
    <lineage>
        <taxon>Eukaryota</taxon>
        <taxon>Metazoa</taxon>
        <taxon>Ecdysozoa</taxon>
        <taxon>Arthropoda</taxon>
        <taxon>Hexapoda</taxon>
        <taxon>Insecta</taxon>
        <taxon>Pterygota</taxon>
        <taxon>Neoptera</taxon>
        <taxon>Endopterygota</taxon>
        <taxon>Hymenoptera</taxon>
        <taxon>Apocrita</taxon>
        <taxon>Aculeata</taxon>
        <taxon>Formicoidea</taxon>
        <taxon>Formicidae</taxon>
        <taxon>Dorylinae</taxon>
        <taxon>Ooceraea</taxon>
    </lineage>
</organism>
<dbReference type="Proteomes" id="UP000053097">
    <property type="component" value="Unassembled WGS sequence"/>
</dbReference>
<keyword evidence="2" id="KW-1185">Reference proteome</keyword>
<reference evidence="1 2" key="1">
    <citation type="journal article" date="2014" name="Curr. Biol.">
        <title>The genome of the clonal raider ant Cerapachys biroi.</title>
        <authorList>
            <person name="Oxley P.R."/>
            <person name="Ji L."/>
            <person name="Fetter-Pruneda I."/>
            <person name="McKenzie S.K."/>
            <person name="Li C."/>
            <person name="Hu H."/>
            <person name="Zhang G."/>
            <person name="Kronauer D.J."/>
        </authorList>
    </citation>
    <scope>NUCLEOTIDE SEQUENCE [LARGE SCALE GENOMIC DNA]</scope>
</reference>
<sequence>METRTLRYFSVDSGSGIVLCLTCKGKSRRCLVTALDGYRFVRLLMERFANYHYENVVYIRLYKRSFAHKCTGFALTGASRMCNNVHVCRWPYGSRKAKKATRYCYYITCCFRHVNDLCRQLLT</sequence>
<protein>
    <submittedName>
        <fullName evidence="1">Uncharacterized protein</fullName>
    </submittedName>
</protein>